<dbReference type="AlphaFoldDB" id="A0AAD9DBM6"/>
<evidence type="ECO:0000313" key="7">
    <source>
        <dbReference type="EMBL" id="KAK1741372.1"/>
    </source>
</evidence>
<dbReference type="EMBL" id="JATAAI010000013">
    <property type="protein sequence ID" value="KAK1741372.1"/>
    <property type="molecule type" value="Genomic_DNA"/>
</dbReference>
<dbReference type="GO" id="GO:0006887">
    <property type="term" value="P:exocytosis"/>
    <property type="evidence" value="ECO:0007669"/>
    <property type="project" value="UniProtKB-KW"/>
</dbReference>
<dbReference type="InterPro" id="IPR046364">
    <property type="entry name" value="Exo70_C"/>
</dbReference>
<dbReference type="Gene3D" id="1.20.1280.170">
    <property type="entry name" value="Exocyst complex component Exo70"/>
    <property type="match status" value="1"/>
</dbReference>
<evidence type="ECO:0000256" key="3">
    <source>
        <dbReference type="ARBA" id="ARBA00022483"/>
    </source>
</evidence>
<dbReference type="PANTHER" id="PTHR12542:SF41">
    <property type="entry name" value="EXOCYST COMPLEX COMPONENT 7"/>
    <property type="match status" value="1"/>
</dbReference>
<comment type="caution">
    <text evidence="7">The sequence shown here is derived from an EMBL/GenBank/DDBJ whole genome shotgun (WGS) entry which is preliminary data.</text>
</comment>
<name>A0AAD9DBM6_9STRA</name>
<keyword evidence="8" id="KW-1185">Reference proteome</keyword>
<evidence type="ECO:0000256" key="1">
    <source>
        <dbReference type="ARBA" id="ARBA00006756"/>
    </source>
</evidence>
<evidence type="ECO:0000256" key="2">
    <source>
        <dbReference type="ARBA" id="ARBA00022448"/>
    </source>
</evidence>
<keyword evidence="2 4" id="KW-0813">Transport</keyword>
<organism evidence="7 8">
    <name type="scientific">Skeletonema marinoi</name>
    <dbReference type="NCBI Taxonomy" id="267567"/>
    <lineage>
        <taxon>Eukaryota</taxon>
        <taxon>Sar</taxon>
        <taxon>Stramenopiles</taxon>
        <taxon>Ochrophyta</taxon>
        <taxon>Bacillariophyta</taxon>
        <taxon>Coscinodiscophyceae</taxon>
        <taxon>Thalassiosirophycidae</taxon>
        <taxon>Thalassiosirales</taxon>
        <taxon>Skeletonemataceae</taxon>
        <taxon>Skeletonema</taxon>
        <taxon>Skeletonema marinoi-dohrnii complex</taxon>
    </lineage>
</organism>
<comment type="similarity">
    <text evidence="1 4">Belongs to the EXO70 family.</text>
</comment>
<dbReference type="GO" id="GO:0000145">
    <property type="term" value="C:exocyst"/>
    <property type="evidence" value="ECO:0007669"/>
    <property type="project" value="InterPro"/>
</dbReference>
<dbReference type="Proteomes" id="UP001224775">
    <property type="component" value="Unassembled WGS sequence"/>
</dbReference>
<evidence type="ECO:0000256" key="5">
    <source>
        <dbReference type="SAM" id="MobiDB-lite"/>
    </source>
</evidence>
<dbReference type="GO" id="GO:0015031">
    <property type="term" value="P:protein transport"/>
    <property type="evidence" value="ECO:0007669"/>
    <property type="project" value="UniProtKB-KW"/>
</dbReference>
<sequence length="849" mass="93046">MATASLTLPKGLPPLPLQSTQHSHIAALTSSLQTMSATSHSACSSCDGLSRRSRHLDSLTSPASETSALLALASSNLQSTSGALKDARDKFDTVADCEPAVERLFWGAREACKEVALHAERQGRGGVLPTSMKRLVDGSSNKSGGEGTMSLLKPRQNNHESDTTSPLTEQELYAGADAMEIVRDAHGYFAKRVEWRSAKETMADLERVHFIGVDAMGLLVTGHLTGAGAAVRRKVDAAPAPDTNKKSPAQRRTSTRVTAAERSEETASKTRDRLQEALQNRDLMKSVGEYEEYLPLSTRVVRELRAIFECLGGMYSDGTSLLLSASSVPSYIPPPEPSLPPGGKVLRTEKVGSGHYTQSTMQLLKTGFPQLDSYGEARRSVAYASVDGYCRQLRTARKKLMPPEGSAGSAIALAQIVDSAARDAVRCIEHTMVVVSGEKSVYRCVVSPTSSNHHHDESGPQYQRALAGCYSFVVAAAVDRLLDLIEYTFLREAGCSINLGSVGDGGAGPGNSEMDIRAAGSAAAAGLRIVDGVRMLGPSLSRLCDLASIGSGESTIASALCISLHRSTVKNCSKTLENLARSIQLDPLDGTKHVPTDARVAKVSSDVVHAIRVISPFASAYKSVSKRRTLPWDEGMGDDAGEIDIFVRFLIKQLIVSLQGKAQNYKNEENPDNQVKTHLFMMNNMYYLLDSLGPDGYEHINDESDENYRIKAPWFQSKMNKIFEGEKAKYLASWEVLNNHLTKVDERELNYKDKKDILSLESGRLIKSRFSGFIEDFERVYLVHRTFTVIDPKLRETLQDDIRNVFMARYKAFFDRYASIKFSKKNMENYLKYPPNKLDGLIGQLFASK</sequence>
<reference evidence="7" key="1">
    <citation type="submission" date="2023-06" db="EMBL/GenBank/DDBJ databases">
        <title>Survivors Of The Sea: Transcriptome response of Skeletonema marinoi to long-term dormancy.</title>
        <authorList>
            <person name="Pinder M.I.M."/>
            <person name="Kourtchenko O."/>
            <person name="Robertson E.K."/>
            <person name="Larsson T."/>
            <person name="Maumus F."/>
            <person name="Osuna-Cruz C.M."/>
            <person name="Vancaester E."/>
            <person name="Stenow R."/>
            <person name="Vandepoele K."/>
            <person name="Ploug H."/>
            <person name="Bruchert V."/>
            <person name="Godhe A."/>
            <person name="Topel M."/>
        </authorList>
    </citation>
    <scope>NUCLEOTIDE SEQUENCE</scope>
    <source>
        <strain evidence="7">R05AC</strain>
    </source>
</reference>
<accession>A0AAD9DBM6</accession>
<keyword evidence="3 4" id="KW-0268">Exocytosis</keyword>
<gene>
    <name evidence="7" type="ORF">QTG54_007850</name>
</gene>
<keyword evidence="4" id="KW-0653">Protein transport</keyword>
<feature type="domain" description="Exocyst complex subunit Exo70 C-terminal" evidence="6">
    <location>
        <begin position="538"/>
        <end position="842"/>
    </location>
</feature>
<feature type="region of interest" description="Disordered" evidence="5">
    <location>
        <begin position="134"/>
        <end position="166"/>
    </location>
</feature>
<feature type="compositionally biased region" description="Polar residues" evidence="5">
    <location>
        <begin position="246"/>
        <end position="257"/>
    </location>
</feature>
<dbReference type="InterPro" id="IPR016159">
    <property type="entry name" value="Cullin_repeat-like_dom_sf"/>
</dbReference>
<comment type="function">
    <text evidence="4">Component of the exocyst complex.</text>
</comment>
<evidence type="ECO:0000256" key="4">
    <source>
        <dbReference type="RuleBase" id="RU365026"/>
    </source>
</evidence>
<feature type="region of interest" description="Disordered" evidence="5">
    <location>
        <begin position="234"/>
        <end position="273"/>
    </location>
</feature>
<feature type="compositionally biased region" description="Basic and acidic residues" evidence="5">
    <location>
        <begin position="259"/>
        <end position="273"/>
    </location>
</feature>
<dbReference type="Pfam" id="PF03081">
    <property type="entry name" value="Exo70_C"/>
    <property type="match status" value="1"/>
</dbReference>
<proteinExistence type="inferred from homology"/>
<dbReference type="PANTHER" id="PTHR12542">
    <property type="entry name" value="EXOCYST COMPLEX PROTEIN EXO70"/>
    <property type="match status" value="1"/>
</dbReference>
<dbReference type="GO" id="GO:0005546">
    <property type="term" value="F:phosphatidylinositol-4,5-bisphosphate binding"/>
    <property type="evidence" value="ECO:0007669"/>
    <property type="project" value="InterPro"/>
</dbReference>
<dbReference type="InterPro" id="IPR004140">
    <property type="entry name" value="Exo70"/>
</dbReference>
<dbReference type="SUPFAM" id="SSF74788">
    <property type="entry name" value="Cullin repeat-like"/>
    <property type="match status" value="1"/>
</dbReference>
<evidence type="ECO:0000259" key="6">
    <source>
        <dbReference type="Pfam" id="PF03081"/>
    </source>
</evidence>
<protein>
    <recommendedName>
        <fullName evidence="4">Exocyst subunit Exo70 family protein</fullName>
    </recommendedName>
</protein>
<evidence type="ECO:0000313" key="8">
    <source>
        <dbReference type="Proteomes" id="UP001224775"/>
    </source>
</evidence>